<dbReference type="PANTHER" id="PTHR47331">
    <property type="entry name" value="PHD-TYPE DOMAIN-CONTAINING PROTEIN"/>
    <property type="match status" value="1"/>
</dbReference>
<evidence type="ECO:0000313" key="1">
    <source>
        <dbReference type="EMBL" id="KZR99552.1"/>
    </source>
</evidence>
<gene>
    <name evidence="1" type="ORF">APZ42_004535</name>
</gene>
<dbReference type="InterPro" id="IPR005312">
    <property type="entry name" value="DUF1759"/>
</dbReference>
<dbReference type="PANTHER" id="PTHR47331:SF5">
    <property type="entry name" value="RIBONUCLEASE H"/>
    <property type="match status" value="1"/>
</dbReference>
<dbReference type="EMBL" id="LRGB01013314">
    <property type="protein sequence ID" value="KZR99552.1"/>
    <property type="molecule type" value="Genomic_DNA"/>
</dbReference>
<accession>A0A162F0B4</accession>
<evidence type="ECO:0000313" key="2">
    <source>
        <dbReference type="Proteomes" id="UP000076858"/>
    </source>
</evidence>
<name>A0A162F0B4_9CRUS</name>
<organism evidence="1 2">
    <name type="scientific">Daphnia magna</name>
    <dbReference type="NCBI Taxonomy" id="35525"/>
    <lineage>
        <taxon>Eukaryota</taxon>
        <taxon>Metazoa</taxon>
        <taxon>Ecdysozoa</taxon>
        <taxon>Arthropoda</taxon>
        <taxon>Crustacea</taxon>
        <taxon>Branchiopoda</taxon>
        <taxon>Diplostraca</taxon>
        <taxon>Cladocera</taxon>
        <taxon>Anomopoda</taxon>
        <taxon>Daphniidae</taxon>
        <taxon>Daphnia</taxon>
    </lineage>
</organism>
<dbReference type="Proteomes" id="UP000076858">
    <property type="component" value="Unassembled WGS sequence"/>
</dbReference>
<dbReference type="OrthoDB" id="6369798at2759"/>
<feature type="non-terminal residue" evidence="1">
    <location>
        <position position="1"/>
    </location>
</feature>
<sequence length="118" mass="13448">DMIHNVVPSDAQRHAFLKQLLTTEVRSYIADYLENPSTYYDALVELKKRYGQPQVVARSHLMALINLPSVRDDDSEALAKLNRTLHGIMHTLRTGGYKRDLESGMTLEHVVSRLPSQM</sequence>
<dbReference type="Pfam" id="PF03564">
    <property type="entry name" value="DUF1759"/>
    <property type="match status" value="1"/>
</dbReference>
<reference evidence="1 2" key="1">
    <citation type="submission" date="2016-03" db="EMBL/GenBank/DDBJ databases">
        <title>EvidentialGene: Evidence-directed Construction of Genes on Genomes.</title>
        <authorList>
            <person name="Gilbert D.G."/>
            <person name="Choi J.-H."/>
            <person name="Mockaitis K."/>
            <person name="Colbourne J."/>
            <person name="Pfrender M."/>
        </authorList>
    </citation>
    <scope>NUCLEOTIDE SEQUENCE [LARGE SCALE GENOMIC DNA]</scope>
    <source>
        <strain evidence="1 2">Xinb3</strain>
        <tissue evidence="1">Complete organism</tissue>
    </source>
</reference>
<protein>
    <submittedName>
        <fullName evidence="1">Uncharacterized protein</fullName>
    </submittedName>
</protein>
<comment type="caution">
    <text evidence="1">The sequence shown here is derived from an EMBL/GenBank/DDBJ whole genome shotgun (WGS) entry which is preliminary data.</text>
</comment>
<feature type="non-terminal residue" evidence="1">
    <location>
        <position position="118"/>
    </location>
</feature>
<keyword evidence="2" id="KW-1185">Reference proteome</keyword>
<dbReference type="AlphaFoldDB" id="A0A162F0B4"/>
<proteinExistence type="predicted"/>